<keyword evidence="1" id="KW-0597">Phosphoprotein</keyword>
<dbReference type="InterPro" id="IPR002197">
    <property type="entry name" value="HTH_Fis"/>
</dbReference>
<dbReference type="Gene3D" id="3.40.50.2300">
    <property type="match status" value="1"/>
</dbReference>
<comment type="caution">
    <text evidence="3">The sequence shown here is derived from an EMBL/GenBank/DDBJ whole genome shotgun (WGS) entry which is preliminary data.</text>
</comment>
<dbReference type="InterPro" id="IPR001789">
    <property type="entry name" value="Sig_transdc_resp-reg_receiver"/>
</dbReference>
<evidence type="ECO:0000313" key="4">
    <source>
        <dbReference type="Proteomes" id="UP000776651"/>
    </source>
</evidence>
<dbReference type="InterPro" id="IPR011006">
    <property type="entry name" value="CheY-like_superfamily"/>
</dbReference>
<dbReference type="Proteomes" id="UP000776651">
    <property type="component" value="Unassembled WGS sequence"/>
</dbReference>
<dbReference type="Pfam" id="PF02954">
    <property type="entry name" value="HTH_8"/>
    <property type="match status" value="1"/>
</dbReference>
<accession>A0ABS7JKA1</accession>
<reference evidence="3 4" key="1">
    <citation type="submission" date="2021-08" db="EMBL/GenBank/DDBJ databases">
        <title>Comparative Genomics Analysis of the Genus Qipengyuania Reveals Extensive Genetic Diversity and Metabolic Versatility, Including the Description of Fifteen Novel Species.</title>
        <authorList>
            <person name="Liu Y."/>
        </authorList>
    </citation>
    <scope>NUCLEOTIDE SEQUENCE [LARGE SCALE GENOMIC DNA]</scope>
    <source>
        <strain evidence="3 4">GH25</strain>
    </source>
</reference>
<dbReference type="InterPro" id="IPR009057">
    <property type="entry name" value="Homeodomain-like_sf"/>
</dbReference>
<keyword evidence="4" id="KW-1185">Reference proteome</keyword>
<dbReference type="Pfam" id="PF00072">
    <property type="entry name" value="Response_reg"/>
    <property type="match status" value="1"/>
</dbReference>
<feature type="modified residue" description="4-aspartylphosphate" evidence="1">
    <location>
        <position position="72"/>
    </location>
</feature>
<organism evidence="3 4">
    <name type="scientific">Qipengyuania pacifica</name>
    <dbReference type="NCBI Taxonomy" id="2860199"/>
    <lineage>
        <taxon>Bacteria</taxon>
        <taxon>Pseudomonadati</taxon>
        <taxon>Pseudomonadota</taxon>
        <taxon>Alphaproteobacteria</taxon>
        <taxon>Sphingomonadales</taxon>
        <taxon>Erythrobacteraceae</taxon>
        <taxon>Qipengyuania</taxon>
    </lineage>
</organism>
<name>A0ABS7JKA1_9SPHN</name>
<dbReference type="EMBL" id="JAIGNQ010000004">
    <property type="protein sequence ID" value="MBX7489830.1"/>
    <property type="molecule type" value="Genomic_DNA"/>
</dbReference>
<dbReference type="SUPFAM" id="SSF46689">
    <property type="entry name" value="Homeodomain-like"/>
    <property type="match status" value="1"/>
</dbReference>
<protein>
    <submittedName>
        <fullName evidence="3">Response regulator</fullName>
    </submittedName>
</protein>
<feature type="domain" description="Response regulatory" evidence="2">
    <location>
        <begin position="23"/>
        <end position="137"/>
    </location>
</feature>
<evidence type="ECO:0000313" key="3">
    <source>
        <dbReference type="EMBL" id="MBX7489830.1"/>
    </source>
</evidence>
<dbReference type="Gene3D" id="1.10.10.60">
    <property type="entry name" value="Homeodomain-like"/>
    <property type="match status" value="1"/>
</dbReference>
<evidence type="ECO:0000259" key="2">
    <source>
        <dbReference type="PROSITE" id="PS50110"/>
    </source>
</evidence>
<dbReference type="SMART" id="SM00448">
    <property type="entry name" value="REC"/>
    <property type="match status" value="1"/>
</dbReference>
<dbReference type="PRINTS" id="PR01590">
    <property type="entry name" value="HTHFIS"/>
</dbReference>
<gene>
    <name evidence="3" type="ORF">K3177_15080</name>
</gene>
<proteinExistence type="predicted"/>
<dbReference type="SUPFAM" id="SSF52172">
    <property type="entry name" value="CheY-like"/>
    <property type="match status" value="1"/>
</dbReference>
<dbReference type="PROSITE" id="PS50110">
    <property type="entry name" value="RESPONSE_REGULATORY"/>
    <property type="match status" value="1"/>
</dbReference>
<sequence>MSEIPLDGLWKLESENVLNPARRLLILDDDSEFRLRLTDDFRRWGYSVTSLSECTQLTTEVGRPRFDLAIVDVKLGLRSNGCAIVDLIQVNHEISLVMVSSLASIALAVEAMRRGAKDFLLKPCSASEIEASLTGSSHRTKIRDCSRSTSIKVFETELINRTLLESDFNISETARRLGMHRRTLARKLAKHQVG</sequence>
<dbReference type="RefSeq" id="WP_221598898.1">
    <property type="nucleotide sequence ID" value="NZ_JAIGNQ010000004.1"/>
</dbReference>
<dbReference type="PANTHER" id="PTHR32071">
    <property type="entry name" value="TRANSCRIPTIONAL REGULATORY PROTEIN"/>
    <property type="match status" value="1"/>
</dbReference>
<evidence type="ECO:0000256" key="1">
    <source>
        <dbReference type="PROSITE-ProRule" id="PRU00169"/>
    </source>
</evidence>